<dbReference type="GO" id="GO:0016740">
    <property type="term" value="F:transferase activity"/>
    <property type="evidence" value="ECO:0007669"/>
    <property type="project" value="UniProtKB-KW"/>
</dbReference>
<dbReference type="PANTHER" id="PTHR43293:SF1">
    <property type="entry name" value="ACETATE COA-TRANSFERASE YDIF"/>
    <property type="match status" value="1"/>
</dbReference>
<evidence type="ECO:0000256" key="2">
    <source>
        <dbReference type="ARBA" id="ARBA00022679"/>
    </source>
</evidence>
<keyword evidence="2 3" id="KW-0808">Transferase</keyword>
<evidence type="ECO:0000313" key="5">
    <source>
        <dbReference type="Proteomes" id="UP001454086"/>
    </source>
</evidence>
<dbReference type="SMART" id="SM00882">
    <property type="entry name" value="CoA_trans"/>
    <property type="match status" value="1"/>
</dbReference>
<name>A0ABV1DBQ9_9FIRM</name>
<sequence>MDKRMSASQAAALIKDNACVWLAAGGGGINEPSYFLKALESRFLDTGHPYGMTLCHSAGVGDKQGGGVDRFAHEGMVRKVIGSHWTWSVNMQELARREVIEAYVLPQGTMTQLTREIAGGRPGVITKTGLGTFVDPRVEGGSMNGCSHEQLAELVDIKGEEYLLYPSFPIDVTIIRGTTADEEGNLTFEQEGILPESLSAAQAAKNSGGIVIAQVKRIVRKGTLNPLLIRVPGFLIDAIVQDPGQRQSLLTGYDPALSGECRIPLEDKLKPMPLDERKVIARRAALEIRENAVVNLGFGMPAGVASIIREEGADGLMKLSVEQGITGGIPASGSNFGLVYNPEVILEEPAQFDWYDGGGLDIAVLSFAEFDREGNVNVSRFGERVNGVGGFINISQSAKQVIFVGTLTAGGLECDIADGRIQIKKEGRIKKAVVKAAQISFSAEYALQRGQDVMYVTERAVFQLTGNGVVLKEIAPGMDLEHDILRNMEFSPIIPDGICHMPERIFSQKKLGL</sequence>
<evidence type="ECO:0000256" key="3">
    <source>
        <dbReference type="PIRNR" id="PIRNR000858"/>
    </source>
</evidence>
<dbReference type="Proteomes" id="UP001454086">
    <property type="component" value="Unassembled WGS sequence"/>
</dbReference>
<comment type="caution">
    <text evidence="4">The sequence shown here is derived from an EMBL/GenBank/DDBJ whole genome shotgun (WGS) entry which is preliminary data.</text>
</comment>
<comment type="similarity">
    <text evidence="1 3">Belongs to the 3-oxoacid CoA-transferase family.</text>
</comment>
<dbReference type="InterPro" id="IPR037171">
    <property type="entry name" value="NagB/RpiA_transferase-like"/>
</dbReference>
<accession>A0ABV1DBQ9</accession>
<organism evidence="4 5">
    <name type="scientific">Enterocloster hominis</name>
    <name type="common">ex Hitch et al. 2024</name>
    <dbReference type="NCBI Taxonomy" id="1917870"/>
    <lineage>
        <taxon>Bacteria</taxon>
        <taxon>Bacillati</taxon>
        <taxon>Bacillota</taxon>
        <taxon>Clostridia</taxon>
        <taxon>Lachnospirales</taxon>
        <taxon>Lachnospiraceae</taxon>
        <taxon>Enterocloster</taxon>
    </lineage>
</organism>
<keyword evidence="5" id="KW-1185">Reference proteome</keyword>
<dbReference type="Gene3D" id="3.40.1080.10">
    <property type="entry name" value="Glutaconate Coenzyme A-transferase"/>
    <property type="match status" value="2"/>
</dbReference>
<dbReference type="PANTHER" id="PTHR43293">
    <property type="entry name" value="ACETATE COA-TRANSFERASE YDIF"/>
    <property type="match status" value="1"/>
</dbReference>
<dbReference type="RefSeq" id="WP_008717314.1">
    <property type="nucleotide sequence ID" value="NZ_JAJFDX010000001.1"/>
</dbReference>
<evidence type="ECO:0000256" key="1">
    <source>
        <dbReference type="ARBA" id="ARBA00007154"/>
    </source>
</evidence>
<evidence type="ECO:0000313" key="4">
    <source>
        <dbReference type="EMBL" id="MEQ2427808.1"/>
    </source>
</evidence>
<gene>
    <name evidence="4" type="ORF">WMQ36_22860</name>
</gene>
<dbReference type="Pfam" id="PF01144">
    <property type="entry name" value="CoA_trans"/>
    <property type="match status" value="1"/>
</dbReference>
<dbReference type="InterPro" id="IPR004165">
    <property type="entry name" value="CoA_trans_fam_I"/>
</dbReference>
<dbReference type="InterPro" id="IPR014388">
    <property type="entry name" value="3-oxoacid_CoA-transferase"/>
</dbReference>
<reference evidence="4 5" key="1">
    <citation type="submission" date="2024-03" db="EMBL/GenBank/DDBJ databases">
        <title>Human intestinal bacterial collection.</title>
        <authorList>
            <person name="Pauvert C."/>
            <person name="Hitch T.C.A."/>
            <person name="Clavel T."/>
        </authorList>
    </citation>
    <scope>NUCLEOTIDE SEQUENCE [LARGE SCALE GENOMIC DNA]</scope>
    <source>
        <strain evidence="4 5">CLA-SR-H021</strain>
    </source>
</reference>
<dbReference type="SUPFAM" id="SSF100950">
    <property type="entry name" value="NagB/RpiA/CoA transferase-like"/>
    <property type="match status" value="2"/>
</dbReference>
<proteinExistence type="inferred from homology"/>
<protein>
    <submittedName>
        <fullName evidence="4">Acyl CoA:acetate/3-ketoacid CoA transferase</fullName>
    </submittedName>
</protein>
<dbReference type="EMBL" id="JBBMFM010000128">
    <property type="protein sequence ID" value="MEQ2427808.1"/>
    <property type="molecule type" value="Genomic_DNA"/>
</dbReference>
<dbReference type="PIRSF" id="PIRSF000858">
    <property type="entry name" value="SCOT-t"/>
    <property type="match status" value="1"/>
</dbReference>